<comment type="caution">
    <text evidence="1">The sequence shown here is derived from an EMBL/GenBank/DDBJ whole genome shotgun (WGS) entry which is preliminary data.</text>
</comment>
<reference evidence="1" key="1">
    <citation type="journal article" date="2018" name="Nat. Genet.">
        <title>Extensive intraspecific gene order and gene structural variations between Mo17 and other maize genomes.</title>
        <authorList>
            <person name="Sun S."/>
            <person name="Zhou Y."/>
            <person name="Chen J."/>
            <person name="Shi J."/>
            <person name="Zhao H."/>
            <person name="Zhao H."/>
            <person name="Song W."/>
            <person name="Zhang M."/>
            <person name="Cui Y."/>
            <person name="Dong X."/>
            <person name="Liu H."/>
            <person name="Ma X."/>
            <person name="Jiao Y."/>
            <person name="Wang B."/>
            <person name="Wei X."/>
            <person name="Stein J.C."/>
            <person name="Glaubitz J.C."/>
            <person name="Lu F."/>
            <person name="Yu G."/>
            <person name="Liang C."/>
            <person name="Fengler K."/>
            <person name="Li B."/>
            <person name="Rafalski A."/>
            <person name="Schnable P.S."/>
            <person name="Ware D.H."/>
            <person name="Buckler E.S."/>
            <person name="Lai J."/>
        </authorList>
    </citation>
    <scope>NUCLEOTIDE SEQUENCE [LARGE SCALE GENOMIC DNA]</scope>
    <source>
        <tissue evidence="1">Seedling</tissue>
    </source>
</reference>
<dbReference type="InterPro" id="IPR010719">
    <property type="entry name" value="MnmM_MeTrfase"/>
</dbReference>
<dbReference type="AlphaFoldDB" id="A0A3L6E8E4"/>
<name>A0A3L6E8E4_MAIZE</name>
<protein>
    <submittedName>
        <fullName evidence="1">Uncharacterized protein</fullName>
    </submittedName>
</protein>
<dbReference type="EMBL" id="NCVQ01000007">
    <property type="protein sequence ID" value="PWZ16653.1"/>
    <property type="molecule type" value="Genomic_DNA"/>
</dbReference>
<evidence type="ECO:0000313" key="1">
    <source>
        <dbReference type="EMBL" id="PWZ16653.1"/>
    </source>
</evidence>
<sequence>MPFLHVGEFFVAGLEAAAVGFVTGTGKTISYMVIVEWKRLFPKMILSGDQGLLISSLLFENSNSIGLFLSIFNLGYLPGGDKIVITSA</sequence>
<organism evidence="1">
    <name type="scientific">Zea mays</name>
    <name type="common">Maize</name>
    <dbReference type="NCBI Taxonomy" id="4577"/>
    <lineage>
        <taxon>Eukaryota</taxon>
        <taxon>Viridiplantae</taxon>
        <taxon>Streptophyta</taxon>
        <taxon>Embryophyta</taxon>
        <taxon>Tracheophyta</taxon>
        <taxon>Spermatophyta</taxon>
        <taxon>Magnoliopsida</taxon>
        <taxon>Liliopsida</taxon>
        <taxon>Poales</taxon>
        <taxon>Poaceae</taxon>
        <taxon>PACMAD clade</taxon>
        <taxon>Panicoideae</taxon>
        <taxon>Andropogonodae</taxon>
        <taxon>Andropogoneae</taxon>
        <taxon>Tripsacinae</taxon>
        <taxon>Zea</taxon>
    </lineage>
</organism>
<proteinExistence type="predicted"/>
<dbReference type="Pfam" id="PF06962">
    <property type="entry name" value="rRNA_methylase"/>
    <property type="match status" value="1"/>
</dbReference>
<dbReference type="Proteomes" id="UP000251960">
    <property type="component" value="Chromosome 6"/>
</dbReference>
<gene>
    <name evidence="1" type="ORF">Zm00014a_007555</name>
</gene>
<accession>A0A3L6E8E4</accession>